<dbReference type="AlphaFoldDB" id="A0A328CBL5"/>
<protein>
    <submittedName>
        <fullName evidence="2">Uncharacterized protein</fullName>
    </submittedName>
</protein>
<proteinExistence type="predicted"/>
<dbReference type="EMBL" id="QHKO01000002">
    <property type="protein sequence ID" value="RAL23889.1"/>
    <property type="molecule type" value="Genomic_DNA"/>
</dbReference>
<keyword evidence="3" id="KW-1185">Reference proteome</keyword>
<reference evidence="2 3" key="1">
    <citation type="submission" date="2018-05" db="EMBL/GenBank/DDBJ databases">
        <title>Lujinxingia marina gen. nov. sp. nov., a new facultative anaerobic member of the class Deltaproteobacteria, and proposal of Lujinxingaceae fam. nov.</title>
        <authorList>
            <person name="Li C.-M."/>
        </authorList>
    </citation>
    <scope>NUCLEOTIDE SEQUENCE [LARGE SCALE GENOMIC DNA]</scope>
    <source>
        <strain evidence="2 3">B210</strain>
    </source>
</reference>
<evidence type="ECO:0000256" key="1">
    <source>
        <dbReference type="SAM" id="MobiDB-lite"/>
    </source>
</evidence>
<name>A0A328CBL5_9DELT</name>
<dbReference type="Proteomes" id="UP000249169">
    <property type="component" value="Unassembled WGS sequence"/>
</dbReference>
<organism evidence="2 3">
    <name type="scientific">Lujinxingia litoralis</name>
    <dbReference type="NCBI Taxonomy" id="2211119"/>
    <lineage>
        <taxon>Bacteria</taxon>
        <taxon>Deltaproteobacteria</taxon>
        <taxon>Bradymonadales</taxon>
        <taxon>Lujinxingiaceae</taxon>
        <taxon>Lujinxingia</taxon>
    </lineage>
</organism>
<sequence>MITLSNPIERLALFSSIPPEDTSPPISAPATPSPSDNLAPLPPHQTESPAWLTHLPRPFLRPPSGAIIRRHLASELTQHWTEIEELLHIFGNDIIPLLRELTRRGEILLDPRKTLRSDSRHYQNQLYARALESALSSSDAPAATLLPPPVANVDVASHDHVALRERSTLLELDRIDAQSARFLYYPGRIFDSAHGRHIVISYSDDNATRGAFDVGDIIVEPFLGDDITSPQRRVVVELIASPSASLIPEKRFLGDLPIGLGHFPVQCMLHHRATLRLAPHTHTIRQRIYSRDETSQAPRLRTRALGIFPNIDPASALTLAEARLLCAALRAVLPLLYRGSDTAIGTTLHLCDLPPNTSPPSNHLLSPTDAIYVFDLHSDGNGASQTIERDGITPMLHLAQNLLANLSSPATLLNIYDEWDTPLSPDTLDEALTGLLTWLTRHLHAHIGGAP</sequence>
<gene>
    <name evidence="2" type="ORF">DL240_07000</name>
</gene>
<feature type="region of interest" description="Disordered" evidence="1">
    <location>
        <begin position="15"/>
        <end position="47"/>
    </location>
</feature>
<comment type="caution">
    <text evidence="2">The sequence shown here is derived from an EMBL/GenBank/DDBJ whole genome shotgun (WGS) entry which is preliminary data.</text>
</comment>
<evidence type="ECO:0000313" key="2">
    <source>
        <dbReference type="EMBL" id="RAL23889.1"/>
    </source>
</evidence>
<accession>A0A328CBL5</accession>
<evidence type="ECO:0000313" key="3">
    <source>
        <dbReference type="Proteomes" id="UP000249169"/>
    </source>
</evidence>
<feature type="compositionally biased region" description="Low complexity" evidence="1">
    <location>
        <begin position="23"/>
        <end position="35"/>
    </location>
</feature>